<organism evidence="2">
    <name type="scientific">Arundo donax</name>
    <name type="common">Giant reed</name>
    <name type="synonym">Donax arundinaceus</name>
    <dbReference type="NCBI Taxonomy" id="35708"/>
    <lineage>
        <taxon>Eukaryota</taxon>
        <taxon>Viridiplantae</taxon>
        <taxon>Streptophyta</taxon>
        <taxon>Embryophyta</taxon>
        <taxon>Tracheophyta</taxon>
        <taxon>Spermatophyta</taxon>
        <taxon>Magnoliopsida</taxon>
        <taxon>Liliopsida</taxon>
        <taxon>Poales</taxon>
        <taxon>Poaceae</taxon>
        <taxon>PACMAD clade</taxon>
        <taxon>Arundinoideae</taxon>
        <taxon>Arundineae</taxon>
        <taxon>Arundo</taxon>
    </lineage>
</organism>
<dbReference type="EMBL" id="GBRH01248469">
    <property type="protein sequence ID" value="JAD49426.1"/>
    <property type="molecule type" value="Transcribed_RNA"/>
</dbReference>
<accession>A0A0A9AE67</accession>
<sequence>MAAREVLLQPMRRSDRSPAASGWLRLRSMR</sequence>
<reference evidence="2" key="1">
    <citation type="submission" date="2014-09" db="EMBL/GenBank/DDBJ databases">
        <authorList>
            <person name="Magalhaes I.L.F."/>
            <person name="Oliveira U."/>
            <person name="Santos F.R."/>
            <person name="Vidigal T.H.D.A."/>
            <person name="Brescovit A.D."/>
            <person name="Santos A.J."/>
        </authorList>
    </citation>
    <scope>NUCLEOTIDE SEQUENCE</scope>
    <source>
        <tissue evidence="2">Shoot tissue taken approximately 20 cm above the soil surface</tissue>
    </source>
</reference>
<protein>
    <submittedName>
        <fullName evidence="2">Uncharacterized protein</fullName>
    </submittedName>
</protein>
<feature type="region of interest" description="Disordered" evidence="1">
    <location>
        <begin position="1"/>
        <end position="20"/>
    </location>
</feature>
<dbReference type="AlphaFoldDB" id="A0A0A9AE67"/>
<evidence type="ECO:0000313" key="2">
    <source>
        <dbReference type="EMBL" id="JAD49426.1"/>
    </source>
</evidence>
<reference evidence="2" key="2">
    <citation type="journal article" date="2015" name="Data Brief">
        <title>Shoot transcriptome of the giant reed, Arundo donax.</title>
        <authorList>
            <person name="Barrero R.A."/>
            <person name="Guerrero F.D."/>
            <person name="Moolhuijzen P."/>
            <person name="Goolsby J.A."/>
            <person name="Tidwell J."/>
            <person name="Bellgard S.E."/>
            <person name="Bellgard M.I."/>
        </authorList>
    </citation>
    <scope>NUCLEOTIDE SEQUENCE</scope>
    <source>
        <tissue evidence="2">Shoot tissue taken approximately 20 cm above the soil surface</tissue>
    </source>
</reference>
<proteinExistence type="predicted"/>
<evidence type="ECO:0000256" key="1">
    <source>
        <dbReference type="SAM" id="MobiDB-lite"/>
    </source>
</evidence>
<name>A0A0A9AE67_ARUDO</name>